<dbReference type="PANTHER" id="PTHR43179">
    <property type="entry name" value="RHAMNOSYLTRANSFERASE WBBL"/>
    <property type="match status" value="1"/>
</dbReference>
<gene>
    <name evidence="2" type="ORF">A2690_02500</name>
</gene>
<dbReference type="Proteomes" id="UP000178372">
    <property type="component" value="Unassembled WGS sequence"/>
</dbReference>
<dbReference type="InterPro" id="IPR001173">
    <property type="entry name" value="Glyco_trans_2-like"/>
</dbReference>
<dbReference type="PANTHER" id="PTHR43179:SF7">
    <property type="entry name" value="RHAMNOSYLTRANSFERASE WBBL"/>
    <property type="match status" value="1"/>
</dbReference>
<dbReference type="Pfam" id="PF00535">
    <property type="entry name" value="Glycos_transf_2"/>
    <property type="match status" value="1"/>
</dbReference>
<reference evidence="2 3" key="1">
    <citation type="journal article" date="2016" name="Nat. Commun.">
        <title>Thousands of microbial genomes shed light on interconnected biogeochemical processes in an aquifer system.</title>
        <authorList>
            <person name="Anantharaman K."/>
            <person name="Brown C.T."/>
            <person name="Hug L.A."/>
            <person name="Sharon I."/>
            <person name="Castelle C.J."/>
            <person name="Probst A.J."/>
            <person name="Thomas B.C."/>
            <person name="Singh A."/>
            <person name="Wilkins M.J."/>
            <person name="Karaoz U."/>
            <person name="Brodie E.L."/>
            <person name="Williams K.H."/>
            <person name="Hubbard S.S."/>
            <person name="Banfield J.F."/>
        </authorList>
    </citation>
    <scope>NUCLEOTIDE SEQUENCE [LARGE SCALE GENOMIC DNA]</scope>
</reference>
<name>A0A1F7GDR6_9BACT</name>
<accession>A0A1F7GDR6</accession>
<protein>
    <recommendedName>
        <fullName evidence="1">Glycosyltransferase 2-like domain-containing protein</fullName>
    </recommendedName>
</protein>
<dbReference type="EMBL" id="MFZF01000007">
    <property type="protein sequence ID" value="OGK17018.1"/>
    <property type="molecule type" value="Genomic_DNA"/>
</dbReference>
<dbReference type="CDD" id="cd04186">
    <property type="entry name" value="GT_2_like_c"/>
    <property type="match status" value="1"/>
</dbReference>
<evidence type="ECO:0000259" key="1">
    <source>
        <dbReference type="Pfam" id="PF00535"/>
    </source>
</evidence>
<dbReference type="InterPro" id="IPR029044">
    <property type="entry name" value="Nucleotide-diphossugar_trans"/>
</dbReference>
<evidence type="ECO:0000313" key="2">
    <source>
        <dbReference type="EMBL" id="OGK17018.1"/>
    </source>
</evidence>
<proteinExistence type="predicted"/>
<comment type="caution">
    <text evidence="2">The sequence shown here is derived from an EMBL/GenBank/DDBJ whole genome shotgun (WGS) entry which is preliminary data.</text>
</comment>
<dbReference type="AlphaFoldDB" id="A0A1F7GDR6"/>
<dbReference type="SUPFAM" id="SSF53448">
    <property type="entry name" value="Nucleotide-diphospho-sugar transferases"/>
    <property type="match status" value="1"/>
</dbReference>
<dbReference type="Gene3D" id="3.90.550.10">
    <property type="entry name" value="Spore Coat Polysaccharide Biosynthesis Protein SpsA, Chain A"/>
    <property type="match status" value="1"/>
</dbReference>
<evidence type="ECO:0000313" key="3">
    <source>
        <dbReference type="Proteomes" id="UP000178372"/>
    </source>
</evidence>
<sequence length="300" mass="34432">MTDLSIIIISYNTVNITKKCLDTVFESLKNADFQTEIIVVDNNSTDESVEMLNGYRLQVASYKKIFFQTIFSKENLGFAKGNNLAVRQAKGRNILFLNSDIEVIEDAIPKIYNYFIRQSKFSFVGGKLFNKDMSPQDSAAPFYSILVIVGALFLRGDYLHITRFSPNKTKQVDWVSGACIMTTRENYDKIGGFDENIFMYMDEVDLLYRARTLGMLTGFYSDAHFIHLGSASSRGRTQPILQVYKGLLYFYKKHHNHFDNQVLKFLLHLKAYIAFIIGKISKNHYLISTYAEALEIVKNN</sequence>
<feature type="domain" description="Glycosyltransferase 2-like" evidence="1">
    <location>
        <begin position="5"/>
        <end position="134"/>
    </location>
</feature>
<organism evidence="2 3">
    <name type="scientific">Candidatus Roizmanbacteria bacterium RIFCSPHIGHO2_01_FULL_39_12b</name>
    <dbReference type="NCBI Taxonomy" id="1802030"/>
    <lineage>
        <taxon>Bacteria</taxon>
        <taxon>Candidatus Roizmaniibacteriota</taxon>
    </lineage>
</organism>